<gene>
    <name evidence="1" type="ORF">DENOEST_1348</name>
</gene>
<protein>
    <submittedName>
        <fullName evidence="1">Uncharacterized protein</fullName>
    </submittedName>
</protein>
<evidence type="ECO:0000313" key="2">
    <source>
        <dbReference type="Proteomes" id="UP000515733"/>
    </source>
</evidence>
<keyword evidence="2" id="KW-1185">Reference proteome</keyword>
<organism evidence="1 2">
    <name type="scientific">Denitratisoma oestradiolicum</name>
    <dbReference type="NCBI Taxonomy" id="311182"/>
    <lineage>
        <taxon>Bacteria</taxon>
        <taxon>Pseudomonadati</taxon>
        <taxon>Pseudomonadota</taxon>
        <taxon>Betaproteobacteria</taxon>
        <taxon>Nitrosomonadales</taxon>
        <taxon>Sterolibacteriaceae</taxon>
        <taxon>Denitratisoma</taxon>
    </lineage>
</organism>
<name>A0A6S6XW97_9PROT</name>
<reference evidence="1 2" key="1">
    <citation type="submission" date="2020-03" db="EMBL/GenBank/DDBJ databases">
        <authorList>
            <consortium name="Genoscope - CEA"/>
            <person name="William W."/>
        </authorList>
    </citation>
    <scope>NUCLEOTIDE SEQUENCE [LARGE SCALE GENOMIC DNA]</scope>
    <source>
        <strain evidence="2">DSM 16959</strain>
    </source>
</reference>
<sequence>MDKPMIPLLRSSLGLSVVLLVSTFAQAQPPGKTPTPDCAQARDPARCEARQKARAACIQHLGENLRQCIQDHMPPPDCAKSRRRERCEALVKAQAACRDAAYTERPRCLRQQLLGQRRKSPGTGA</sequence>
<evidence type="ECO:0000313" key="1">
    <source>
        <dbReference type="EMBL" id="CAB1368513.1"/>
    </source>
</evidence>
<dbReference type="AlphaFoldDB" id="A0A6S6XW97"/>
<dbReference type="KEGG" id="doe:DENOEST_1348"/>
<dbReference type="EMBL" id="LR778301">
    <property type="protein sequence ID" value="CAB1368513.1"/>
    <property type="molecule type" value="Genomic_DNA"/>
</dbReference>
<dbReference type="Proteomes" id="UP000515733">
    <property type="component" value="Chromosome"/>
</dbReference>
<accession>A0A6S6XW97</accession>
<proteinExistence type="predicted"/>